<evidence type="ECO:0000256" key="1">
    <source>
        <dbReference type="SAM" id="Phobius"/>
    </source>
</evidence>
<keyword evidence="1" id="KW-0472">Membrane</keyword>
<keyword evidence="1" id="KW-0812">Transmembrane</keyword>
<keyword evidence="1" id="KW-1133">Transmembrane helix</keyword>
<dbReference type="EMBL" id="CAEZZU010000300">
    <property type="protein sequence ID" value="CAB4792297.1"/>
    <property type="molecule type" value="Genomic_DNA"/>
</dbReference>
<proteinExistence type="predicted"/>
<feature type="transmembrane region" description="Helical" evidence="1">
    <location>
        <begin position="20"/>
        <end position="39"/>
    </location>
</feature>
<dbReference type="AlphaFoldDB" id="A0A6J6XE47"/>
<organism evidence="2">
    <name type="scientific">freshwater metagenome</name>
    <dbReference type="NCBI Taxonomy" id="449393"/>
    <lineage>
        <taxon>unclassified sequences</taxon>
        <taxon>metagenomes</taxon>
        <taxon>ecological metagenomes</taxon>
    </lineage>
</organism>
<dbReference type="NCBIfam" id="TIGR01167">
    <property type="entry name" value="LPXTG_anchor"/>
    <property type="match status" value="1"/>
</dbReference>
<reference evidence="2" key="1">
    <citation type="submission" date="2020-05" db="EMBL/GenBank/DDBJ databases">
        <authorList>
            <person name="Chiriac C."/>
            <person name="Salcher M."/>
            <person name="Ghai R."/>
            <person name="Kavagutti S V."/>
        </authorList>
    </citation>
    <scope>NUCLEOTIDE SEQUENCE</scope>
</reference>
<accession>A0A6J6XE47</accession>
<name>A0A6J6XE47_9ZZZZ</name>
<evidence type="ECO:0000313" key="2">
    <source>
        <dbReference type="EMBL" id="CAB4792297.1"/>
    </source>
</evidence>
<feature type="transmembrane region" description="Helical" evidence="1">
    <location>
        <begin position="86"/>
        <end position="107"/>
    </location>
</feature>
<protein>
    <submittedName>
        <fullName evidence="2">Unannotated protein</fullName>
    </submittedName>
</protein>
<sequence length="110" mass="12159">MSIFLRVADAYSDDQQRTKTAEFVILGIIVLLIVLSGIYQRRKKKSTEAVRKCSKCGLFVQIGEEKCSVCNTAAVPLIFSNESTPLVLGFLFVAGVMYVTFRIVHALGLL</sequence>
<gene>
    <name evidence="2" type="ORF">UFOPK2925_01567</name>
</gene>